<name>A0ABQ7ELK5_BRACR</name>
<sequence>MFWKTYVVVLILSGSFQKIYDIIHAHMDDVSIYTLCMSMLISVDSILIFLFPVESPYSSTVDLFVTLLWCSGVLRYCTKRFSAPLAISRMSAMSSLDTCSASFCRSISFSTEVTVKIVMAIPRPMRWVSYLVNRETFASQLHLGAVDNHLQISSISETQASHPLFADSASQSASPRYSLTDSPKARLISNSGKTFSSYFSFGVRQSGNENEEEESESCPPKHGNGKNKAATMISSGQDKDSELHVSAKVEGDYDEGVKQIAELY</sequence>
<feature type="non-terminal residue" evidence="2">
    <location>
        <position position="264"/>
    </location>
</feature>
<gene>
    <name evidence="2" type="ORF">DY000_02021978</name>
</gene>
<evidence type="ECO:0000256" key="1">
    <source>
        <dbReference type="SAM" id="MobiDB-lite"/>
    </source>
</evidence>
<accession>A0ABQ7ELK5</accession>
<dbReference type="Proteomes" id="UP000266723">
    <property type="component" value="Unassembled WGS sequence"/>
</dbReference>
<dbReference type="EMBL" id="QGKV02000299">
    <property type="protein sequence ID" value="KAF3597932.1"/>
    <property type="molecule type" value="Genomic_DNA"/>
</dbReference>
<reference evidence="2 3" key="1">
    <citation type="journal article" date="2020" name="BMC Genomics">
        <title>Intraspecific diversification of the crop wild relative Brassica cretica Lam. using demographic model selection.</title>
        <authorList>
            <person name="Kioukis A."/>
            <person name="Michalopoulou V.A."/>
            <person name="Briers L."/>
            <person name="Pirintsos S."/>
            <person name="Studholme D.J."/>
            <person name="Pavlidis P."/>
            <person name="Sarris P.F."/>
        </authorList>
    </citation>
    <scope>NUCLEOTIDE SEQUENCE [LARGE SCALE GENOMIC DNA]</scope>
    <source>
        <strain evidence="3">cv. PFS-1207/04</strain>
    </source>
</reference>
<protein>
    <submittedName>
        <fullName evidence="2">Uncharacterized protein</fullName>
    </submittedName>
</protein>
<proteinExistence type="predicted"/>
<feature type="region of interest" description="Disordered" evidence="1">
    <location>
        <begin position="206"/>
        <end position="243"/>
    </location>
</feature>
<comment type="caution">
    <text evidence="2">The sequence shown here is derived from an EMBL/GenBank/DDBJ whole genome shotgun (WGS) entry which is preliminary data.</text>
</comment>
<keyword evidence="3" id="KW-1185">Reference proteome</keyword>
<evidence type="ECO:0000313" key="2">
    <source>
        <dbReference type="EMBL" id="KAF3597932.1"/>
    </source>
</evidence>
<evidence type="ECO:0000313" key="3">
    <source>
        <dbReference type="Proteomes" id="UP000266723"/>
    </source>
</evidence>
<organism evidence="2 3">
    <name type="scientific">Brassica cretica</name>
    <name type="common">Mustard</name>
    <dbReference type="NCBI Taxonomy" id="69181"/>
    <lineage>
        <taxon>Eukaryota</taxon>
        <taxon>Viridiplantae</taxon>
        <taxon>Streptophyta</taxon>
        <taxon>Embryophyta</taxon>
        <taxon>Tracheophyta</taxon>
        <taxon>Spermatophyta</taxon>
        <taxon>Magnoliopsida</taxon>
        <taxon>eudicotyledons</taxon>
        <taxon>Gunneridae</taxon>
        <taxon>Pentapetalae</taxon>
        <taxon>rosids</taxon>
        <taxon>malvids</taxon>
        <taxon>Brassicales</taxon>
        <taxon>Brassicaceae</taxon>
        <taxon>Brassiceae</taxon>
        <taxon>Brassica</taxon>
    </lineage>
</organism>